<dbReference type="AlphaFoldDB" id="A0A4Y7TET0"/>
<protein>
    <submittedName>
        <fullName evidence="2">Uncharacterized protein</fullName>
    </submittedName>
</protein>
<feature type="region of interest" description="Disordered" evidence="1">
    <location>
        <begin position="19"/>
        <end position="38"/>
    </location>
</feature>
<accession>A0A4Y7TET0</accession>
<evidence type="ECO:0000313" key="3">
    <source>
        <dbReference type="Proteomes" id="UP000298030"/>
    </source>
</evidence>
<name>A0A4Y7TET0_COPMI</name>
<dbReference type="Proteomes" id="UP000298030">
    <property type="component" value="Unassembled WGS sequence"/>
</dbReference>
<evidence type="ECO:0000256" key="1">
    <source>
        <dbReference type="SAM" id="MobiDB-lite"/>
    </source>
</evidence>
<dbReference type="OrthoDB" id="2587912at2759"/>
<gene>
    <name evidence="2" type="ORF">FA13DRAFT_220589</name>
</gene>
<comment type="caution">
    <text evidence="2">The sequence shown here is derived from an EMBL/GenBank/DDBJ whole genome shotgun (WGS) entry which is preliminary data.</text>
</comment>
<evidence type="ECO:0000313" key="2">
    <source>
        <dbReference type="EMBL" id="TEB32683.1"/>
    </source>
</evidence>
<sequence length="266" mass="30089">MSPPPEVLEMIVSFSLQDPKRSPYTPPSHLGLLPRNNIPPSLHTPTHSVYAPTLRFPCHLSAPIPLPHSRPLIPHSPRTIELDSDTDASKRAFRRIHQLFLGYREQQRAEFDRGGRIVLDMLMFGFDTHVRDEGLGMLQVAMSMVSPLKFVWTGPTNIPHHFSIAIVPPVIPHLFRALSGFTRLRKLVLTHVALANMPSSTVPLPCMPSPIAGECLYRPGDIRESSEVRGRHGLEHLRLRQVRLVDVCKESIWGTRLRRSPRSLIY</sequence>
<dbReference type="EMBL" id="QPFP01000014">
    <property type="protein sequence ID" value="TEB32683.1"/>
    <property type="molecule type" value="Genomic_DNA"/>
</dbReference>
<reference evidence="2 3" key="1">
    <citation type="journal article" date="2019" name="Nat. Ecol. Evol.">
        <title>Megaphylogeny resolves global patterns of mushroom evolution.</title>
        <authorList>
            <person name="Varga T."/>
            <person name="Krizsan K."/>
            <person name="Foldi C."/>
            <person name="Dima B."/>
            <person name="Sanchez-Garcia M."/>
            <person name="Sanchez-Ramirez S."/>
            <person name="Szollosi G.J."/>
            <person name="Szarkandi J.G."/>
            <person name="Papp V."/>
            <person name="Albert L."/>
            <person name="Andreopoulos W."/>
            <person name="Angelini C."/>
            <person name="Antonin V."/>
            <person name="Barry K.W."/>
            <person name="Bougher N.L."/>
            <person name="Buchanan P."/>
            <person name="Buyck B."/>
            <person name="Bense V."/>
            <person name="Catcheside P."/>
            <person name="Chovatia M."/>
            <person name="Cooper J."/>
            <person name="Damon W."/>
            <person name="Desjardin D."/>
            <person name="Finy P."/>
            <person name="Geml J."/>
            <person name="Haridas S."/>
            <person name="Hughes K."/>
            <person name="Justo A."/>
            <person name="Karasinski D."/>
            <person name="Kautmanova I."/>
            <person name="Kiss B."/>
            <person name="Kocsube S."/>
            <person name="Kotiranta H."/>
            <person name="LaButti K.M."/>
            <person name="Lechner B.E."/>
            <person name="Liimatainen K."/>
            <person name="Lipzen A."/>
            <person name="Lukacs Z."/>
            <person name="Mihaltcheva S."/>
            <person name="Morgado L.N."/>
            <person name="Niskanen T."/>
            <person name="Noordeloos M.E."/>
            <person name="Ohm R.A."/>
            <person name="Ortiz-Santana B."/>
            <person name="Ovrebo C."/>
            <person name="Racz N."/>
            <person name="Riley R."/>
            <person name="Savchenko A."/>
            <person name="Shiryaev A."/>
            <person name="Soop K."/>
            <person name="Spirin V."/>
            <person name="Szebenyi C."/>
            <person name="Tomsovsky M."/>
            <person name="Tulloss R.E."/>
            <person name="Uehling J."/>
            <person name="Grigoriev I.V."/>
            <person name="Vagvolgyi C."/>
            <person name="Papp T."/>
            <person name="Martin F.M."/>
            <person name="Miettinen O."/>
            <person name="Hibbett D.S."/>
            <person name="Nagy L.G."/>
        </authorList>
    </citation>
    <scope>NUCLEOTIDE SEQUENCE [LARGE SCALE GENOMIC DNA]</scope>
    <source>
        <strain evidence="2 3">FP101781</strain>
    </source>
</reference>
<organism evidence="2 3">
    <name type="scientific">Coprinellus micaceus</name>
    <name type="common">Glistening ink-cap mushroom</name>
    <name type="synonym">Coprinus micaceus</name>
    <dbReference type="NCBI Taxonomy" id="71717"/>
    <lineage>
        <taxon>Eukaryota</taxon>
        <taxon>Fungi</taxon>
        <taxon>Dikarya</taxon>
        <taxon>Basidiomycota</taxon>
        <taxon>Agaricomycotina</taxon>
        <taxon>Agaricomycetes</taxon>
        <taxon>Agaricomycetidae</taxon>
        <taxon>Agaricales</taxon>
        <taxon>Agaricineae</taxon>
        <taxon>Psathyrellaceae</taxon>
        <taxon>Coprinellus</taxon>
    </lineage>
</organism>
<proteinExistence type="predicted"/>
<keyword evidence="3" id="KW-1185">Reference proteome</keyword>